<reference evidence="3" key="2">
    <citation type="journal article" date="2018" name="Plant J.">
        <title>The Sorghum bicolor reference genome: improved assembly, gene annotations, a transcriptome atlas, and signatures of genome organization.</title>
        <authorList>
            <person name="McCormick R.F."/>
            <person name="Truong S.K."/>
            <person name="Sreedasyam A."/>
            <person name="Jenkins J."/>
            <person name="Shu S."/>
            <person name="Sims D."/>
            <person name="Kennedy M."/>
            <person name="Amirebrahimi M."/>
            <person name="Weers B.D."/>
            <person name="McKinley B."/>
            <person name="Mattison A."/>
            <person name="Morishige D.T."/>
            <person name="Grimwood J."/>
            <person name="Schmutz J."/>
            <person name="Mullet J.E."/>
        </authorList>
    </citation>
    <scope>NUCLEOTIDE SEQUENCE [LARGE SCALE GENOMIC DNA]</scope>
    <source>
        <strain evidence="3">cv. BTx623</strain>
    </source>
</reference>
<dbReference type="InParanoid" id="A0A1W0VW51"/>
<dbReference type="AlphaFoldDB" id="A0A1W0VW51"/>
<dbReference type="Gramene" id="OQU86369">
    <property type="protein sequence ID" value="OQU86369"/>
    <property type="gene ID" value="SORBI_3003G079532"/>
</dbReference>
<gene>
    <name evidence="2" type="ORF">SORBI_3003G079532</name>
</gene>
<evidence type="ECO:0000313" key="2">
    <source>
        <dbReference type="EMBL" id="OQU86369.1"/>
    </source>
</evidence>
<feature type="region of interest" description="Disordered" evidence="1">
    <location>
        <begin position="1"/>
        <end position="89"/>
    </location>
</feature>
<reference evidence="2 3" key="1">
    <citation type="journal article" date="2009" name="Nature">
        <title>The Sorghum bicolor genome and the diversification of grasses.</title>
        <authorList>
            <person name="Paterson A.H."/>
            <person name="Bowers J.E."/>
            <person name="Bruggmann R."/>
            <person name="Dubchak I."/>
            <person name="Grimwood J."/>
            <person name="Gundlach H."/>
            <person name="Haberer G."/>
            <person name="Hellsten U."/>
            <person name="Mitros T."/>
            <person name="Poliakov A."/>
            <person name="Schmutz J."/>
            <person name="Spannagl M."/>
            <person name="Tang H."/>
            <person name="Wang X."/>
            <person name="Wicker T."/>
            <person name="Bharti A.K."/>
            <person name="Chapman J."/>
            <person name="Feltus F.A."/>
            <person name="Gowik U."/>
            <person name="Grigoriev I.V."/>
            <person name="Lyons E."/>
            <person name="Maher C.A."/>
            <person name="Martis M."/>
            <person name="Narechania A."/>
            <person name="Otillar R.P."/>
            <person name="Penning B.W."/>
            <person name="Salamov A.A."/>
            <person name="Wang Y."/>
            <person name="Zhang L."/>
            <person name="Carpita N.C."/>
            <person name="Freeling M."/>
            <person name="Gingle A.R."/>
            <person name="Hash C.T."/>
            <person name="Keller B."/>
            <person name="Klein P."/>
            <person name="Kresovich S."/>
            <person name="McCann M.C."/>
            <person name="Ming R."/>
            <person name="Peterson D.G."/>
            <person name="Mehboob-ur-Rahman"/>
            <person name="Ware D."/>
            <person name="Westhoff P."/>
            <person name="Mayer K.F."/>
            <person name="Messing J."/>
            <person name="Rokhsar D.S."/>
        </authorList>
    </citation>
    <scope>NUCLEOTIDE SEQUENCE [LARGE SCALE GENOMIC DNA]</scope>
    <source>
        <strain evidence="3">cv. BTx623</strain>
    </source>
</reference>
<proteinExistence type="predicted"/>
<organism evidence="2 3">
    <name type="scientific">Sorghum bicolor</name>
    <name type="common">Sorghum</name>
    <name type="synonym">Sorghum vulgare</name>
    <dbReference type="NCBI Taxonomy" id="4558"/>
    <lineage>
        <taxon>Eukaryota</taxon>
        <taxon>Viridiplantae</taxon>
        <taxon>Streptophyta</taxon>
        <taxon>Embryophyta</taxon>
        <taxon>Tracheophyta</taxon>
        <taxon>Spermatophyta</taxon>
        <taxon>Magnoliopsida</taxon>
        <taxon>Liliopsida</taxon>
        <taxon>Poales</taxon>
        <taxon>Poaceae</taxon>
        <taxon>PACMAD clade</taxon>
        <taxon>Panicoideae</taxon>
        <taxon>Andropogonodae</taxon>
        <taxon>Andropogoneae</taxon>
        <taxon>Sorghinae</taxon>
        <taxon>Sorghum</taxon>
    </lineage>
</organism>
<dbReference type="EMBL" id="CM000762">
    <property type="protein sequence ID" value="OQU86369.1"/>
    <property type="molecule type" value="Genomic_DNA"/>
</dbReference>
<feature type="compositionally biased region" description="Low complexity" evidence="1">
    <location>
        <begin position="80"/>
        <end position="89"/>
    </location>
</feature>
<sequence>MVYSCSEGRLRHDPPDQGNSRLQPEASTRDLLAPRPRPRASRKPSSIPSVFDFPPNSKKKKTQPSLPFSRTPGARPSIHAAAATAGPPVPTCVAPSDARHGRHHLWIALPIAMEADRRANQTAAMEGKSMVMSTLGIRIGVRLGLTSTPWDGASSFARDARVTVEWVEQHLRCLLTSTAPRAGSPSTSSSTISSFLLRFILKLGAYFQVCFMFAYEL</sequence>
<evidence type="ECO:0000256" key="1">
    <source>
        <dbReference type="SAM" id="MobiDB-lite"/>
    </source>
</evidence>
<feature type="compositionally biased region" description="Polar residues" evidence="1">
    <location>
        <begin position="17"/>
        <end position="26"/>
    </location>
</feature>
<evidence type="ECO:0000313" key="3">
    <source>
        <dbReference type="Proteomes" id="UP000000768"/>
    </source>
</evidence>
<name>A0A1W0VW51_SORBI</name>
<accession>A0A1W0VW51</accession>
<protein>
    <submittedName>
        <fullName evidence="2">Uncharacterized protein</fullName>
    </submittedName>
</protein>
<dbReference type="Proteomes" id="UP000000768">
    <property type="component" value="Chromosome 3"/>
</dbReference>
<keyword evidence="3" id="KW-1185">Reference proteome</keyword>